<dbReference type="AlphaFoldDB" id="A0A2U8WD97"/>
<proteinExistence type="predicted"/>
<dbReference type="Proteomes" id="UP000245926">
    <property type="component" value="Chromosome"/>
</dbReference>
<dbReference type="EMBL" id="CP029550">
    <property type="protein sequence ID" value="AWN43498.1"/>
    <property type="molecule type" value="Genomic_DNA"/>
</dbReference>
<evidence type="ECO:0000313" key="2">
    <source>
        <dbReference type="Proteomes" id="UP000245926"/>
    </source>
</evidence>
<reference evidence="2" key="1">
    <citation type="submission" date="2018-05" db="EMBL/GenBank/DDBJ databases">
        <title>Complete Genome Sequence of Methylobacterium sp. 17SD2-17.</title>
        <authorList>
            <person name="Srinivasan S."/>
        </authorList>
    </citation>
    <scope>NUCLEOTIDE SEQUENCE [LARGE SCALE GENOMIC DNA]</scope>
    <source>
        <strain evidence="2">17SD2-17</strain>
    </source>
</reference>
<evidence type="ECO:0000313" key="1">
    <source>
        <dbReference type="EMBL" id="AWN43498.1"/>
    </source>
</evidence>
<dbReference type="KEGG" id="mets:DK389_27055"/>
<accession>A0A2U8WD97</accession>
<keyword evidence="2" id="KW-1185">Reference proteome</keyword>
<organism evidence="1 2">
    <name type="scientific">Methylobacterium durans</name>
    <dbReference type="NCBI Taxonomy" id="2202825"/>
    <lineage>
        <taxon>Bacteria</taxon>
        <taxon>Pseudomonadati</taxon>
        <taxon>Pseudomonadota</taxon>
        <taxon>Alphaproteobacteria</taxon>
        <taxon>Hyphomicrobiales</taxon>
        <taxon>Methylobacteriaceae</taxon>
        <taxon>Methylobacterium</taxon>
    </lineage>
</organism>
<sequence length="102" mass="10478">MVPGLRPQFLGGRDVAVLLVDGGGGAERERDLLVEAGRAVEAGGGIAHRAGPASAGRRDARSRPAPAACLVWLAPAARRVWSVGVEPVGTVDSRERGAKETS</sequence>
<name>A0A2U8WD97_9HYPH</name>
<gene>
    <name evidence="1" type="ORF">DK389_27055</name>
</gene>
<protein>
    <submittedName>
        <fullName evidence="1">Uncharacterized protein</fullName>
    </submittedName>
</protein>